<organism evidence="5 6">
    <name type="scientific">Thiohalorhabdus methylotrophus</name>
    <dbReference type="NCBI Taxonomy" id="3242694"/>
    <lineage>
        <taxon>Bacteria</taxon>
        <taxon>Pseudomonadati</taxon>
        <taxon>Pseudomonadota</taxon>
        <taxon>Gammaproteobacteria</taxon>
        <taxon>Thiohalorhabdales</taxon>
        <taxon>Thiohalorhabdaceae</taxon>
        <taxon>Thiohalorhabdus</taxon>
    </lineage>
</organism>
<name>A0ABV4TXE6_9GAMM</name>
<comment type="caution">
    <text evidence="5">The sequence shown here is derived from an EMBL/GenBank/DDBJ whole genome shotgun (WGS) entry which is preliminary data.</text>
</comment>
<dbReference type="Gene3D" id="1.25.40.20">
    <property type="entry name" value="Ankyrin repeat-containing domain"/>
    <property type="match status" value="1"/>
</dbReference>
<dbReference type="SMART" id="SM00248">
    <property type="entry name" value="ANK"/>
    <property type="match status" value="2"/>
</dbReference>
<evidence type="ECO:0000256" key="1">
    <source>
        <dbReference type="ARBA" id="ARBA00022737"/>
    </source>
</evidence>
<dbReference type="PANTHER" id="PTHR24171:SF9">
    <property type="entry name" value="ANKYRIN REPEAT DOMAIN-CONTAINING PROTEIN 39"/>
    <property type="match status" value="1"/>
</dbReference>
<dbReference type="PRINTS" id="PR01415">
    <property type="entry name" value="ANKYRIN"/>
</dbReference>
<feature type="compositionally biased region" description="Low complexity" evidence="4">
    <location>
        <begin position="216"/>
        <end position="233"/>
    </location>
</feature>
<dbReference type="PROSITE" id="PS50297">
    <property type="entry name" value="ANK_REP_REGION"/>
    <property type="match status" value="1"/>
</dbReference>
<sequence length="233" mass="25775">MSGHTEILDDRAHRRAWALARDPFQQALIEGRESWMGIPEELPNLNVGSADQERNALLSRLRAEVVAHHFARRPRGRKVLRLGGRWVGDDFFYCPGGLPPDEGDPNYENFRGETPLHWAARLGERGLQYVRVLLERGARPDTRNILGQTPLHDALMGSETVIAVLLENGADPRIPDHLGSTPLMRARRRLKGENGGRVIEVLEGAAARLEARDAARAGSSSQRPGRSGRGPAL</sequence>
<keyword evidence="2 3" id="KW-0040">ANK repeat</keyword>
<evidence type="ECO:0000313" key="6">
    <source>
        <dbReference type="Proteomes" id="UP001575181"/>
    </source>
</evidence>
<protein>
    <submittedName>
        <fullName evidence="5">Ankyrin repeat domain-containing protein</fullName>
    </submittedName>
</protein>
<dbReference type="PROSITE" id="PS50088">
    <property type="entry name" value="ANK_REPEAT"/>
    <property type="match status" value="1"/>
</dbReference>
<evidence type="ECO:0000256" key="3">
    <source>
        <dbReference type="PROSITE-ProRule" id="PRU00023"/>
    </source>
</evidence>
<dbReference type="InterPro" id="IPR002110">
    <property type="entry name" value="Ankyrin_rpt"/>
</dbReference>
<dbReference type="EMBL" id="JBGUAW010000006">
    <property type="protein sequence ID" value="MFA9461259.1"/>
    <property type="molecule type" value="Genomic_DNA"/>
</dbReference>
<evidence type="ECO:0000256" key="2">
    <source>
        <dbReference type="ARBA" id="ARBA00023043"/>
    </source>
</evidence>
<evidence type="ECO:0000313" key="5">
    <source>
        <dbReference type="EMBL" id="MFA9461259.1"/>
    </source>
</evidence>
<dbReference type="RefSeq" id="WP_373656044.1">
    <property type="nucleotide sequence ID" value="NZ_JBGUAW010000006.1"/>
</dbReference>
<gene>
    <name evidence="5" type="ORF">ACERLL_10515</name>
</gene>
<keyword evidence="1" id="KW-0677">Repeat</keyword>
<dbReference type="Pfam" id="PF12796">
    <property type="entry name" value="Ank_2"/>
    <property type="match status" value="1"/>
</dbReference>
<dbReference type="InterPro" id="IPR036770">
    <property type="entry name" value="Ankyrin_rpt-contain_sf"/>
</dbReference>
<feature type="region of interest" description="Disordered" evidence="4">
    <location>
        <begin position="212"/>
        <end position="233"/>
    </location>
</feature>
<reference evidence="5 6" key="1">
    <citation type="submission" date="2024-08" db="EMBL/GenBank/DDBJ databases">
        <title>Whole-genome sequencing of halo(alkali)philic microorganisms from hypersaline lakes.</title>
        <authorList>
            <person name="Sorokin D.Y."/>
            <person name="Merkel A.Y."/>
            <person name="Messina E."/>
            <person name="Yakimov M."/>
        </authorList>
    </citation>
    <scope>NUCLEOTIDE SEQUENCE [LARGE SCALE GENOMIC DNA]</scope>
    <source>
        <strain evidence="5 6">Cl-TMA</strain>
    </source>
</reference>
<keyword evidence="6" id="KW-1185">Reference proteome</keyword>
<feature type="repeat" description="ANK" evidence="3">
    <location>
        <begin position="111"/>
        <end position="145"/>
    </location>
</feature>
<dbReference type="Proteomes" id="UP001575181">
    <property type="component" value="Unassembled WGS sequence"/>
</dbReference>
<proteinExistence type="predicted"/>
<dbReference type="SUPFAM" id="SSF48403">
    <property type="entry name" value="Ankyrin repeat"/>
    <property type="match status" value="1"/>
</dbReference>
<dbReference type="PANTHER" id="PTHR24171">
    <property type="entry name" value="ANKYRIN REPEAT DOMAIN-CONTAINING PROTEIN 39-RELATED"/>
    <property type="match status" value="1"/>
</dbReference>
<evidence type="ECO:0000256" key="4">
    <source>
        <dbReference type="SAM" id="MobiDB-lite"/>
    </source>
</evidence>
<accession>A0ABV4TXE6</accession>